<evidence type="ECO:0000256" key="1">
    <source>
        <dbReference type="SAM" id="MobiDB-lite"/>
    </source>
</evidence>
<reference evidence="2" key="2">
    <citation type="submission" date="2020-11" db="EMBL/GenBank/DDBJ databases">
        <authorList>
            <person name="McCartney M.A."/>
            <person name="Auch B."/>
            <person name="Kono T."/>
            <person name="Mallez S."/>
            <person name="Becker A."/>
            <person name="Gohl D.M."/>
            <person name="Silverstein K.A.T."/>
            <person name="Koren S."/>
            <person name="Bechman K.B."/>
            <person name="Herman A."/>
            <person name="Abrahante J.E."/>
            <person name="Garbe J."/>
        </authorList>
    </citation>
    <scope>NUCLEOTIDE SEQUENCE</scope>
    <source>
        <strain evidence="2">Duluth1</strain>
        <tissue evidence="2">Whole animal</tissue>
    </source>
</reference>
<name>A0A9D4GZF4_DREPO</name>
<dbReference type="Proteomes" id="UP000828390">
    <property type="component" value="Unassembled WGS sequence"/>
</dbReference>
<accession>A0A9D4GZF4</accession>
<feature type="region of interest" description="Disordered" evidence="1">
    <location>
        <begin position="33"/>
        <end position="57"/>
    </location>
</feature>
<proteinExistence type="predicted"/>
<keyword evidence="3" id="KW-1185">Reference proteome</keyword>
<gene>
    <name evidence="2" type="ORF">DPMN_126050</name>
</gene>
<protein>
    <submittedName>
        <fullName evidence="2">Uncharacterized protein</fullName>
    </submittedName>
</protein>
<dbReference type="EMBL" id="JAIWYP010000005">
    <property type="protein sequence ID" value="KAH3824219.1"/>
    <property type="molecule type" value="Genomic_DNA"/>
</dbReference>
<sequence>MTTNICAKVQLVWFGPVTRNVSLGKNVLHGTLEGGERRGRQNKSWMDNVSVDIPSHG</sequence>
<organism evidence="2 3">
    <name type="scientific">Dreissena polymorpha</name>
    <name type="common">Zebra mussel</name>
    <name type="synonym">Mytilus polymorpha</name>
    <dbReference type="NCBI Taxonomy" id="45954"/>
    <lineage>
        <taxon>Eukaryota</taxon>
        <taxon>Metazoa</taxon>
        <taxon>Spiralia</taxon>
        <taxon>Lophotrochozoa</taxon>
        <taxon>Mollusca</taxon>
        <taxon>Bivalvia</taxon>
        <taxon>Autobranchia</taxon>
        <taxon>Heteroconchia</taxon>
        <taxon>Euheterodonta</taxon>
        <taxon>Imparidentia</taxon>
        <taxon>Neoheterodontei</taxon>
        <taxon>Myida</taxon>
        <taxon>Dreissenoidea</taxon>
        <taxon>Dreissenidae</taxon>
        <taxon>Dreissena</taxon>
    </lineage>
</organism>
<evidence type="ECO:0000313" key="3">
    <source>
        <dbReference type="Proteomes" id="UP000828390"/>
    </source>
</evidence>
<comment type="caution">
    <text evidence="2">The sequence shown here is derived from an EMBL/GenBank/DDBJ whole genome shotgun (WGS) entry which is preliminary data.</text>
</comment>
<dbReference type="AlphaFoldDB" id="A0A9D4GZF4"/>
<evidence type="ECO:0000313" key="2">
    <source>
        <dbReference type="EMBL" id="KAH3824219.1"/>
    </source>
</evidence>
<reference evidence="2" key="1">
    <citation type="journal article" date="2019" name="bioRxiv">
        <title>The Genome of the Zebra Mussel, Dreissena polymorpha: A Resource for Invasive Species Research.</title>
        <authorList>
            <person name="McCartney M.A."/>
            <person name="Auch B."/>
            <person name="Kono T."/>
            <person name="Mallez S."/>
            <person name="Zhang Y."/>
            <person name="Obille A."/>
            <person name="Becker A."/>
            <person name="Abrahante J.E."/>
            <person name="Garbe J."/>
            <person name="Badalamenti J.P."/>
            <person name="Herman A."/>
            <person name="Mangelson H."/>
            <person name="Liachko I."/>
            <person name="Sullivan S."/>
            <person name="Sone E.D."/>
            <person name="Koren S."/>
            <person name="Silverstein K.A.T."/>
            <person name="Beckman K.B."/>
            <person name="Gohl D.M."/>
        </authorList>
    </citation>
    <scope>NUCLEOTIDE SEQUENCE</scope>
    <source>
        <strain evidence="2">Duluth1</strain>
        <tissue evidence="2">Whole animal</tissue>
    </source>
</reference>